<dbReference type="InterPro" id="IPR046342">
    <property type="entry name" value="CBS_dom_sf"/>
</dbReference>
<dbReference type="GO" id="GO:0016853">
    <property type="term" value="F:isomerase activity"/>
    <property type="evidence" value="ECO:0007669"/>
    <property type="project" value="UniProtKB-KW"/>
</dbReference>
<evidence type="ECO:0000259" key="5">
    <source>
        <dbReference type="PROSITE" id="PS51371"/>
    </source>
</evidence>
<evidence type="ECO:0000313" key="8">
    <source>
        <dbReference type="Proteomes" id="UP000321934"/>
    </source>
</evidence>
<sequence>MIFLEEVLQVLENAKNGISSLDKIVKSEVFEKVIDAIYYTKGKIIISGVGKSGFIARKFAATLCSFGKQAIFLSPTDASHGDLGVISNDDTVILLSKSGYTIELQDIIKYCQSVKVPIISITMDENSFLAKESNITMVLPNLPDGFMQINAPMSSMTTFLTLGDAISTSIAIKNNLDREKYRLYHPGGKLGKSMTKIKYIMRTGDKIPLVSEDETIDNTILEMNAKMLGFTAVGTLESPKGIITDGDLRRFMSQKTDDKKYAKDIMTKNFKYVTVEMFLNETAQFLTQNKITSTVVLNDKGEISGAVNIHDLLS</sequence>
<feature type="domain" description="SIS" evidence="6">
    <location>
        <begin position="33"/>
        <end position="176"/>
    </location>
</feature>
<dbReference type="InterPro" id="IPR000644">
    <property type="entry name" value="CBS_dom"/>
</dbReference>
<keyword evidence="3 4" id="KW-0129">CBS domain</keyword>
<dbReference type="GO" id="GO:0005975">
    <property type="term" value="P:carbohydrate metabolic process"/>
    <property type="evidence" value="ECO:0007669"/>
    <property type="project" value="InterPro"/>
</dbReference>
<gene>
    <name evidence="7" type="ORF">Deia_00628</name>
</gene>
<dbReference type="RefSeq" id="WP_146820693.1">
    <property type="nucleotide sequence ID" value="NZ_CP029077.1"/>
</dbReference>
<dbReference type="Pfam" id="PF00571">
    <property type="entry name" value="CBS"/>
    <property type="match status" value="1"/>
</dbReference>
<evidence type="ECO:0000313" key="7">
    <source>
        <dbReference type="EMBL" id="QED23422.1"/>
    </source>
</evidence>
<dbReference type="PANTHER" id="PTHR42745">
    <property type="match status" value="1"/>
</dbReference>
<dbReference type="GO" id="GO:1901135">
    <property type="term" value="P:carbohydrate derivative metabolic process"/>
    <property type="evidence" value="ECO:0007669"/>
    <property type="project" value="InterPro"/>
</dbReference>
<reference evidence="7 8" key="1">
    <citation type="journal article" date="2019" name="ISME J.">
        <title>Deianiraea, an extracellular bacterium associated with the ciliate Paramecium, suggests an alternative scenario for the evolution of Rickettsiales.</title>
        <authorList>
            <person name="Castelli M."/>
            <person name="Sabaneyeva E."/>
            <person name="Lanzoni O."/>
            <person name="Lebedeva N."/>
            <person name="Floriano A.M."/>
            <person name="Gaiarsa S."/>
            <person name="Benken K."/>
            <person name="Modeo L."/>
            <person name="Bandi C."/>
            <person name="Potekhin A."/>
            <person name="Sassera D."/>
            <person name="Petroni G."/>
        </authorList>
    </citation>
    <scope>NUCLEOTIDE SEQUENCE [LARGE SCALE GENOMIC DNA]</scope>
    <source>
        <strain evidence="7">CyL4-1</strain>
    </source>
</reference>
<evidence type="ECO:0000256" key="4">
    <source>
        <dbReference type="PROSITE-ProRule" id="PRU00703"/>
    </source>
</evidence>
<organism evidence="7 8">
    <name type="scientific">Candidatus Deianiraea vastatrix</name>
    <dbReference type="NCBI Taxonomy" id="2163644"/>
    <lineage>
        <taxon>Bacteria</taxon>
        <taxon>Pseudomonadati</taxon>
        <taxon>Pseudomonadota</taxon>
        <taxon>Alphaproteobacteria</taxon>
        <taxon>Rickettsiales</taxon>
        <taxon>Candidatus Deianiraeaceae</taxon>
        <taxon>Candidatus Deianiraea</taxon>
    </lineage>
</organism>
<dbReference type="SUPFAM" id="SSF53697">
    <property type="entry name" value="SIS domain"/>
    <property type="match status" value="1"/>
</dbReference>
<dbReference type="InterPro" id="IPR004800">
    <property type="entry name" value="KdsD/KpsF-type"/>
</dbReference>
<evidence type="ECO:0000259" key="6">
    <source>
        <dbReference type="PROSITE" id="PS51464"/>
    </source>
</evidence>
<name>A0A5B8XDN3_9RICK</name>
<dbReference type="NCBIfam" id="TIGR00393">
    <property type="entry name" value="kpsF"/>
    <property type="match status" value="1"/>
</dbReference>
<accession>A0A5B8XDN3</accession>
<protein>
    <submittedName>
        <fullName evidence="7">GutQ family sugar isomerase</fullName>
    </submittedName>
</protein>
<evidence type="ECO:0000256" key="1">
    <source>
        <dbReference type="ARBA" id="ARBA00008165"/>
    </source>
</evidence>
<dbReference type="Gene3D" id="3.40.50.10490">
    <property type="entry name" value="Glucose-6-phosphate isomerase like protein, domain 1"/>
    <property type="match status" value="1"/>
</dbReference>
<dbReference type="PROSITE" id="PS51371">
    <property type="entry name" value="CBS"/>
    <property type="match status" value="1"/>
</dbReference>
<dbReference type="InterPro" id="IPR046348">
    <property type="entry name" value="SIS_dom_sf"/>
</dbReference>
<dbReference type="Proteomes" id="UP000321934">
    <property type="component" value="Chromosome"/>
</dbReference>
<dbReference type="PANTHER" id="PTHR42745:SF1">
    <property type="entry name" value="ARABINOSE 5-PHOSPHATE ISOMERASE KDSD"/>
    <property type="match status" value="1"/>
</dbReference>
<keyword evidence="7" id="KW-0413">Isomerase</keyword>
<evidence type="ECO:0000256" key="3">
    <source>
        <dbReference type="ARBA" id="ARBA00023122"/>
    </source>
</evidence>
<dbReference type="SUPFAM" id="SSF54631">
    <property type="entry name" value="CBS-domain pair"/>
    <property type="match status" value="1"/>
</dbReference>
<feature type="domain" description="CBS" evidence="5">
    <location>
        <begin position="266"/>
        <end position="314"/>
    </location>
</feature>
<dbReference type="EMBL" id="CP029077">
    <property type="protein sequence ID" value="QED23422.1"/>
    <property type="molecule type" value="Genomic_DNA"/>
</dbReference>
<dbReference type="InterPro" id="IPR001347">
    <property type="entry name" value="SIS_dom"/>
</dbReference>
<keyword evidence="8" id="KW-1185">Reference proteome</keyword>
<dbReference type="CDD" id="cd04604">
    <property type="entry name" value="CBS_pair_SIS_assoc"/>
    <property type="match status" value="1"/>
</dbReference>
<keyword evidence="2" id="KW-0677">Repeat</keyword>
<dbReference type="Pfam" id="PF01380">
    <property type="entry name" value="SIS"/>
    <property type="match status" value="1"/>
</dbReference>
<dbReference type="CDD" id="cd05014">
    <property type="entry name" value="SIS_Kpsf"/>
    <property type="match status" value="1"/>
</dbReference>
<dbReference type="InterPro" id="IPR035474">
    <property type="entry name" value="SIS_Kpsf"/>
</dbReference>
<dbReference type="InterPro" id="IPR050986">
    <property type="entry name" value="GutQ/KpsF_isomerases"/>
</dbReference>
<dbReference type="Gene3D" id="3.10.580.10">
    <property type="entry name" value="CBS-domain"/>
    <property type="match status" value="1"/>
</dbReference>
<dbReference type="GO" id="GO:0097367">
    <property type="term" value="F:carbohydrate derivative binding"/>
    <property type="evidence" value="ECO:0007669"/>
    <property type="project" value="InterPro"/>
</dbReference>
<proteinExistence type="inferred from homology"/>
<dbReference type="AlphaFoldDB" id="A0A5B8XDN3"/>
<evidence type="ECO:0000256" key="2">
    <source>
        <dbReference type="ARBA" id="ARBA00022737"/>
    </source>
</evidence>
<dbReference type="PROSITE" id="PS51464">
    <property type="entry name" value="SIS"/>
    <property type="match status" value="1"/>
</dbReference>
<comment type="similarity">
    <text evidence="1">Belongs to the SIS family. GutQ/KpsF subfamily.</text>
</comment>